<dbReference type="EMBL" id="BNJQ01000014">
    <property type="protein sequence ID" value="GHP06807.1"/>
    <property type="molecule type" value="Genomic_DNA"/>
</dbReference>
<dbReference type="InterPro" id="IPR002048">
    <property type="entry name" value="EF_hand_dom"/>
</dbReference>
<dbReference type="GO" id="GO:0005509">
    <property type="term" value="F:calcium ion binding"/>
    <property type="evidence" value="ECO:0007669"/>
    <property type="project" value="InterPro"/>
</dbReference>
<feature type="compositionally biased region" description="Polar residues" evidence="2">
    <location>
        <begin position="478"/>
        <end position="487"/>
    </location>
</feature>
<feature type="compositionally biased region" description="Acidic residues" evidence="2">
    <location>
        <begin position="206"/>
        <end position="234"/>
    </location>
</feature>
<dbReference type="InterPro" id="IPR018247">
    <property type="entry name" value="EF_Hand_1_Ca_BS"/>
</dbReference>
<dbReference type="AlphaFoldDB" id="A0A830HP63"/>
<keyword evidence="5" id="KW-1185">Reference proteome</keyword>
<feature type="region of interest" description="Disordered" evidence="2">
    <location>
        <begin position="723"/>
        <end position="799"/>
    </location>
</feature>
<feature type="compositionally biased region" description="Basic and acidic residues" evidence="2">
    <location>
        <begin position="19"/>
        <end position="37"/>
    </location>
</feature>
<feature type="compositionally biased region" description="Low complexity" evidence="2">
    <location>
        <begin position="47"/>
        <end position="79"/>
    </location>
</feature>
<name>A0A830HP63_9CHLO</name>
<feature type="compositionally biased region" description="Basic and acidic residues" evidence="2">
    <location>
        <begin position="129"/>
        <end position="142"/>
    </location>
</feature>
<sequence>MPGEGGIVVDSKFRSVRVRRTEQTRKSQREADAREKANATQRTNLLSSSESSTSSYSYSYYTGSASQSAASGSASGGSEQLDDDGSSLGKPTAVRLTEHILSAAREADDNQQHYDDENDDDDGNVALEGHSDGDSHGSDNDGRFTPPPQPLKSVRMSDTTTEWVRRANIDVAHGRVETGVAWWDGNYDDDNDGVGSEIEQETGGPDTDEAQNETDNNRDDEDGSNLDDDDDEVSSSDLNIFGRRRQHEFQNLKTLKQYEFEAFPSLSSELVPSTYDPVAMKKKIRARIKNGNIAYHPTPEPEVKSKETNMLKLEKELSQMRLVDGNDECDDNGTRDEATTLMPEPPKGPKPKGPKVSNYQKPKRRHLSILRSLKGGPAAVETAELKEASTRNSQRPILILARFGRAMRAFVRSPNTKNFFDLGGIDGPNEPPANHPTSATVTVSLARAYNKWNKNREKEHGEKQQQLNDVTDGKEMSRGNTSRGMSRLNTANTMTSKLERKKSSTPSIFKAATQLDAARHSAKRMMERAQERIAMNQIVQSDMIDWLFKHGKHWRTDVPPDEKVVIGECFQLLDADGSGALDADELEYLFETLGLNVEHEDIVHMMEKYAGVHDGGEIGYELFEVMMADFEKSKKEAADDDEMDGEEITESKKNIRLLPFNDLVAAFRRRKQLEDFMHGGKRRKNFVEKLEEIFRLRRSDDAMSVRTGRRRTTHQQIMLPELKPQVPVTPKRSSIPRALDAPTQRRVAKSRPPPSSSSSRRFVTCGSVPEDAKALASHRTSNKGASPFVSRPRRTPSPWQERLDISTIVRERADTLATSRRVLADAPFRRARAGPPVLPPSFAATPRFTTLEAVRASRRREVDTFIARGAQTSRA</sequence>
<proteinExistence type="predicted"/>
<evidence type="ECO:0000313" key="5">
    <source>
        <dbReference type="Proteomes" id="UP000660262"/>
    </source>
</evidence>
<dbReference type="Proteomes" id="UP000660262">
    <property type="component" value="Unassembled WGS sequence"/>
</dbReference>
<feature type="region of interest" description="Disordered" evidence="2">
    <location>
        <begin position="324"/>
        <end position="362"/>
    </location>
</feature>
<feature type="compositionally biased region" description="Basic and acidic residues" evidence="2">
    <location>
        <begin position="454"/>
        <end position="463"/>
    </location>
</feature>
<accession>A0A830HP63</accession>
<reference evidence="4" key="1">
    <citation type="submission" date="2020-10" db="EMBL/GenBank/DDBJ databases">
        <title>Unveiling of a novel bifunctional photoreceptor, Dualchrome1, isolated from a cosmopolitan green alga.</title>
        <authorList>
            <person name="Suzuki S."/>
            <person name="Kawachi M."/>
        </authorList>
    </citation>
    <scope>NUCLEOTIDE SEQUENCE</scope>
    <source>
        <strain evidence="4">NIES 2893</strain>
    </source>
</reference>
<dbReference type="SUPFAM" id="SSF47473">
    <property type="entry name" value="EF-hand"/>
    <property type="match status" value="1"/>
</dbReference>
<feature type="region of interest" description="Disordered" evidence="2">
    <location>
        <begin position="454"/>
        <end position="487"/>
    </location>
</feature>
<keyword evidence="1" id="KW-0106">Calcium</keyword>
<organism evidence="4 5">
    <name type="scientific">Pycnococcus provasolii</name>
    <dbReference type="NCBI Taxonomy" id="41880"/>
    <lineage>
        <taxon>Eukaryota</taxon>
        <taxon>Viridiplantae</taxon>
        <taxon>Chlorophyta</taxon>
        <taxon>Pseudoscourfieldiophyceae</taxon>
        <taxon>Pseudoscourfieldiales</taxon>
        <taxon>Pycnococcaceae</taxon>
        <taxon>Pycnococcus</taxon>
    </lineage>
</organism>
<evidence type="ECO:0000256" key="1">
    <source>
        <dbReference type="ARBA" id="ARBA00022837"/>
    </source>
</evidence>
<feature type="compositionally biased region" description="Basic and acidic residues" evidence="2">
    <location>
        <begin position="105"/>
        <end position="115"/>
    </location>
</feature>
<dbReference type="PROSITE" id="PS00018">
    <property type="entry name" value="EF_HAND_1"/>
    <property type="match status" value="1"/>
</dbReference>
<dbReference type="Gene3D" id="1.10.238.10">
    <property type="entry name" value="EF-hand"/>
    <property type="match status" value="1"/>
</dbReference>
<evidence type="ECO:0000313" key="4">
    <source>
        <dbReference type="EMBL" id="GHP06807.1"/>
    </source>
</evidence>
<feature type="domain" description="EF-hand" evidence="3">
    <location>
        <begin position="561"/>
        <end position="596"/>
    </location>
</feature>
<comment type="caution">
    <text evidence="4">The sequence shown here is derived from an EMBL/GenBank/DDBJ whole genome shotgun (WGS) entry which is preliminary data.</text>
</comment>
<gene>
    <name evidence="4" type="ORF">PPROV_000555100</name>
</gene>
<dbReference type="PROSITE" id="PS50222">
    <property type="entry name" value="EF_HAND_2"/>
    <property type="match status" value="1"/>
</dbReference>
<evidence type="ECO:0000256" key="2">
    <source>
        <dbReference type="SAM" id="MobiDB-lite"/>
    </source>
</evidence>
<evidence type="ECO:0000259" key="3">
    <source>
        <dbReference type="PROSITE" id="PS50222"/>
    </source>
</evidence>
<protein>
    <recommendedName>
        <fullName evidence="3">EF-hand domain-containing protein</fullName>
    </recommendedName>
</protein>
<dbReference type="InterPro" id="IPR011992">
    <property type="entry name" value="EF-hand-dom_pair"/>
</dbReference>
<feature type="region of interest" description="Disordered" evidence="2">
    <location>
        <begin position="178"/>
        <end position="245"/>
    </location>
</feature>
<feature type="region of interest" description="Disordered" evidence="2">
    <location>
        <begin position="18"/>
        <end position="160"/>
    </location>
</feature>
<dbReference type="CDD" id="cd00051">
    <property type="entry name" value="EFh"/>
    <property type="match status" value="1"/>
</dbReference>